<feature type="transmembrane region" description="Helical" evidence="1">
    <location>
        <begin position="186"/>
        <end position="204"/>
    </location>
</feature>
<keyword evidence="1" id="KW-1133">Transmembrane helix</keyword>
<dbReference type="RefSeq" id="WP_345152480.1">
    <property type="nucleotide sequence ID" value="NZ_BAABEO010000023.1"/>
</dbReference>
<dbReference type="EMBL" id="BAABEO010000023">
    <property type="protein sequence ID" value="GAA3693076.1"/>
    <property type="molecule type" value="Genomic_DNA"/>
</dbReference>
<feature type="transmembrane region" description="Helical" evidence="1">
    <location>
        <begin position="387"/>
        <end position="404"/>
    </location>
</feature>
<reference evidence="3" key="1">
    <citation type="journal article" date="2019" name="Int. J. Syst. Evol. Microbiol.">
        <title>The Global Catalogue of Microorganisms (GCM) 10K type strain sequencing project: providing services to taxonomists for standard genome sequencing and annotation.</title>
        <authorList>
            <consortium name="The Broad Institute Genomics Platform"/>
            <consortium name="The Broad Institute Genome Sequencing Center for Infectious Disease"/>
            <person name="Wu L."/>
            <person name="Ma J."/>
        </authorList>
    </citation>
    <scope>NUCLEOTIDE SEQUENCE [LARGE SCALE GENOMIC DNA]</scope>
    <source>
        <strain evidence="3">JCM 30742</strain>
    </source>
</reference>
<proteinExistence type="predicted"/>
<gene>
    <name evidence="2" type="ORF">GCM10023081_33060</name>
</gene>
<evidence type="ECO:0000256" key="1">
    <source>
        <dbReference type="SAM" id="Phobius"/>
    </source>
</evidence>
<feature type="transmembrane region" description="Helical" evidence="1">
    <location>
        <begin position="141"/>
        <end position="165"/>
    </location>
</feature>
<sequence>MQLVAWIVLCVVVAVLTRNRPRLYLSAVVLAWFAVPVVGSRLVTGEVGGPLSFHPATWLIAASAGVQLLHNPRAMAAAVAHKVHVFLALALVAGAAVTVTVIHRGSFVVLVDQLLAPVIFFLLILAAGLPDSGLLAMLKNLLVALGTAVSIVALAQTLMGQVIFYESGFLTQYWFDPEDNRWMGTIDQPLALSLALCMIAPLAAGLRRPVLQLAMLVLFGAGVLASQSRLGIVAYALVAVFAVLRSRIPWQGKVPLTALLAAAAWFAASSTVSAGVAQRFADDTGSTAARADALEFFLSRWQDFMVAGEGMSASYRVSAAGGLITSLESSFLMYAVDIGVVFALLYFGVMAVLIARNWRQRACPGLALGTLMGLVIVQTYSALATRSVAGILIWTMLALLVLAGRQTSVPDEAAAGASSGRAGPALRPVEAQLAAAMRAAAVR</sequence>
<evidence type="ECO:0000313" key="3">
    <source>
        <dbReference type="Proteomes" id="UP001500752"/>
    </source>
</evidence>
<feature type="transmembrane region" description="Helical" evidence="1">
    <location>
        <begin position="51"/>
        <end position="70"/>
    </location>
</feature>
<keyword evidence="1" id="KW-0812">Transmembrane</keyword>
<feature type="transmembrane region" description="Helical" evidence="1">
    <location>
        <begin position="331"/>
        <end position="355"/>
    </location>
</feature>
<comment type="caution">
    <text evidence="2">The sequence shown here is derived from an EMBL/GenBank/DDBJ whole genome shotgun (WGS) entry which is preliminary data.</text>
</comment>
<feature type="transmembrane region" description="Helical" evidence="1">
    <location>
        <begin position="24"/>
        <end position="44"/>
    </location>
</feature>
<keyword evidence="1" id="KW-0472">Membrane</keyword>
<accession>A0ABP7CLZ7</accession>
<name>A0ABP7CLZ7_9MICC</name>
<feature type="transmembrane region" description="Helical" evidence="1">
    <location>
        <begin position="109"/>
        <end position="129"/>
    </location>
</feature>
<protein>
    <submittedName>
        <fullName evidence="2">Uncharacterized protein</fullName>
    </submittedName>
</protein>
<feature type="transmembrane region" description="Helical" evidence="1">
    <location>
        <begin position="216"/>
        <end position="244"/>
    </location>
</feature>
<keyword evidence="3" id="KW-1185">Reference proteome</keyword>
<organism evidence="2 3">
    <name type="scientific">Arthrobacter ginkgonis</name>
    <dbReference type="NCBI Taxonomy" id="1630594"/>
    <lineage>
        <taxon>Bacteria</taxon>
        <taxon>Bacillati</taxon>
        <taxon>Actinomycetota</taxon>
        <taxon>Actinomycetes</taxon>
        <taxon>Micrococcales</taxon>
        <taxon>Micrococcaceae</taxon>
        <taxon>Arthrobacter</taxon>
    </lineage>
</organism>
<evidence type="ECO:0000313" key="2">
    <source>
        <dbReference type="EMBL" id="GAA3693076.1"/>
    </source>
</evidence>
<feature type="transmembrane region" description="Helical" evidence="1">
    <location>
        <begin position="362"/>
        <end position="381"/>
    </location>
</feature>
<dbReference type="Proteomes" id="UP001500752">
    <property type="component" value="Unassembled WGS sequence"/>
</dbReference>
<feature type="transmembrane region" description="Helical" evidence="1">
    <location>
        <begin position="82"/>
        <end position="102"/>
    </location>
</feature>